<evidence type="ECO:0000313" key="3">
    <source>
        <dbReference type="Proteomes" id="UP000770717"/>
    </source>
</evidence>
<dbReference type="EMBL" id="WNTK01003309">
    <property type="protein sequence ID" value="KAG9465195.1"/>
    <property type="molecule type" value="Genomic_DNA"/>
</dbReference>
<evidence type="ECO:0008006" key="4">
    <source>
        <dbReference type="Google" id="ProtNLM"/>
    </source>
</evidence>
<keyword evidence="3" id="KW-1185">Reference proteome</keyword>
<organism evidence="2 3">
    <name type="scientific">Eleutherodactylus coqui</name>
    <name type="common">Puerto Rican coqui</name>
    <dbReference type="NCBI Taxonomy" id="57060"/>
    <lineage>
        <taxon>Eukaryota</taxon>
        <taxon>Metazoa</taxon>
        <taxon>Chordata</taxon>
        <taxon>Craniata</taxon>
        <taxon>Vertebrata</taxon>
        <taxon>Euteleostomi</taxon>
        <taxon>Amphibia</taxon>
        <taxon>Batrachia</taxon>
        <taxon>Anura</taxon>
        <taxon>Neobatrachia</taxon>
        <taxon>Hyloidea</taxon>
        <taxon>Eleutherodactylidae</taxon>
        <taxon>Eleutherodactylinae</taxon>
        <taxon>Eleutherodactylus</taxon>
        <taxon>Eleutherodactylus</taxon>
    </lineage>
</organism>
<evidence type="ECO:0000256" key="1">
    <source>
        <dbReference type="SAM" id="SignalP"/>
    </source>
</evidence>
<sequence length="117" mass="13299">MSAVLVVLIIQILSSVSTVYVRRGSDITDCSMKCPHTRDVLQLDRECGAGETKLLELWCDNSWSHNHWDPRLHLNTSSGCWRLTDARKNDSCLYVLWRHNRSGGVRRSTAITVLGKM</sequence>
<dbReference type="OrthoDB" id="10548796at2759"/>
<dbReference type="Proteomes" id="UP000770717">
    <property type="component" value="Unassembled WGS sequence"/>
</dbReference>
<feature type="signal peptide" evidence="1">
    <location>
        <begin position="1"/>
        <end position="18"/>
    </location>
</feature>
<accession>A0A8J6BK46</accession>
<feature type="chain" id="PRO_5035209379" description="Secreted protein" evidence="1">
    <location>
        <begin position="19"/>
        <end position="117"/>
    </location>
</feature>
<name>A0A8J6BK46_ELECQ</name>
<evidence type="ECO:0000313" key="2">
    <source>
        <dbReference type="EMBL" id="KAG9465195.1"/>
    </source>
</evidence>
<protein>
    <recommendedName>
        <fullName evidence="4">Secreted protein</fullName>
    </recommendedName>
</protein>
<dbReference type="AlphaFoldDB" id="A0A8J6BK46"/>
<proteinExistence type="predicted"/>
<keyword evidence="1" id="KW-0732">Signal</keyword>
<reference evidence="2" key="1">
    <citation type="thesis" date="2020" institute="ProQuest LLC" country="789 East Eisenhower Parkway, Ann Arbor, MI, USA">
        <title>Comparative Genomics and Chromosome Evolution.</title>
        <authorList>
            <person name="Mudd A.B."/>
        </authorList>
    </citation>
    <scope>NUCLEOTIDE SEQUENCE</scope>
    <source>
        <strain evidence="2">HN-11 Male</strain>
        <tissue evidence="2">Kidney and liver</tissue>
    </source>
</reference>
<gene>
    <name evidence="2" type="ORF">GDO78_018695</name>
</gene>
<comment type="caution">
    <text evidence="2">The sequence shown here is derived from an EMBL/GenBank/DDBJ whole genome shotgun (WGS) entry which is preliminary data.</text>
</comment>